<feature type="region of interest" description="Disordered" evidence="1">
    <location>
        <begin position="97"/>
        <end position="122"/>
    </location>
</feature>
<reference evidence="2" key="1">
    <citation type="journal article" date="2022" name="Int. J. Mol. Sci.">
        <title>Draft Genome of Tanacetum Coccineum: Genomic Comparison of Closely Related Tanacetum-Family Plants.</title>
        <authorList>
            <person name="Yamashiro T."/>
            <person name="Shiraishi A."/>
            <person name="Nakayama K."/>
            <person name="Satake H."/>
        </authorList>
    </citation>
    <scope>NUCLEOTIDE SEQUENCE</scope>
</reference>
<gene>
    <name evidence="2" type="ORF">Tco_0953344</name>
</gene>
<comment type="caution">
    <text evidence="2">The sequence shown here is derived from an EMBL/GenBank/DDBJ whole genome shotgun (WGS) entry which is preliminary data.</text>
</comment>
<sequence length="122" mass="13476">MNCCCSSCIASNPNQGSQCFSYLLHFHQTRIFFEARLLVITEEGDEKSHQESETEDDIVFSSFVGTENLTSTARIALHSAGSKTTEGLENYRRITTSLDQEQQEGFPADSSPAEFNGKAVSL</sequence>
<proteinExistence type="predicted"/>
<protein>
    <submittedName>
        <fullName evidence="2">Uncharacterized protein</fullName>
    </submittedName>
</protein>
<keyword evidence="3" id="KW-1185">Reference proteome</keyword>
<evidence type="ECO:0000256" key="1">
    <source>
        <dbReference type="SAM" id="MobiDB-lite"/>
    </source>
</evidence>
<accession>A0ABQ5E0J8</accession>
<dbReference type="Proteomes" id="UP001151760">
    <property type="component" value="Unassembled WGS sequence"/>
</dbReference>
<organism evidence="2 3">
    <name type="scientific">Tanacetum coccineum</name>
    <dbReference type="NCBI Taxonomy" id="301880"/>
    <lineage>
        <taxon>Eukaryota</taxon>
        <taxon>Viridiplantae</taxon>
        <taxon>Streptophyta</taxon>
        <taxon>Embryophyta</taxon>
        <taxon>Tracheophyta</taxon>
        <taxon>Spermatophyta</taxon>
        <taxon>Magnoliopsida</taxon>
        <taxon>eudicotyledons</taxon>
        <taxon>Gunneridae</taxon>
        <taxon>Pentapetalae</taxon>
        <taxon>asterids</taxon>
        <taxon>campanulids</taxon>
        <taxon>Asterales</taxon>
        <taxon>Asteraceae</taxon>
        <taxon>Asteroideae</taxon>
        <taxon>Anthemideae</taxon>
        <taxon>Anthemidinae</taxon>
        <taxon>Tanacetum</taxon>
    </lineage>
</organism>
<reference evidence="2" key="2">
    <citation type="submission" date="2022-01" db="EMBL/GenBank/DDBJ databases">
        <authorList>
            <person name="Yamashiro T."/>
            <person name="Shiraishi A."/>
            <person name="Satake H."/>
            <person name="Nakayama K."/>
        </authorList>
    </citation>
    <scope>NUCLEOTIDE SEQUENCE</scope>
</reference>
<evidence type="ECO:0000313" key="3">
    <source>
        <dbReference type="Proteomes" id="UP001151760"/>
    </source>
</evidence>
<name>A0ABQ5E0J8_9ASTR</name>
<dbReference type="EMBL" id="BQNB010015829">
    <property type="protein sequence ID" value="GJT44629.1"/>
    <property type="molecule type" value="Genomic_DNA"/>
</dbReference>
<evidence type="ECO:0000313" key="2">
    <source>
        <dbReference type="EMBL" id="GJT44629.1"/>
    </source>
</evidence>